<keyword evidence="13" id="KW-1185">Reference proteome</keyword>
<evidence type="ECO:0000256" key="7">
    <source>
        <dbReference type="ARBA" id="ARBA00022833"/>
    </source>
</evidence>
<dbReference type="GO" id="GO:0008270">
    <property type="term" value="F:zinc ion binding"/>
    <property type="evidence" value="ECO:0007669"/>
    <property type="project" value="UniProtKB-KW"/>
</dbReference>
<dbReference type="PANTHER" id="PTHR12197:SF288">
    <property type="entry name" value="HISTONE-LYSINE N-METHYLTRANSFERASE SMYD3"/>
    <property type="match status" value="1"/>
</dbReference>
<dbReference type="GO" id="GO:0140999">
    <property type="term" value="F:histone H3K4 trimethyltransferase activity"/>
    <property type="evidence" value="ECO:0007669"/>
    <property type="project" value="UniProtKB-EC"/>
</dbReference>
<organism evidence="12 13">
    <name type="scientific">Pelobates cultripes</name>
    <name type="common">Western spadefoot toad</name>
    <dbReference type="NCBI Taxonomy" id="61616"/>
    <lineage>
        <taxon>Eukaryota</taxon>
        <taxon>Metazoa</taxon>
        <taxon>Chordata</taxon>
        <taxon>Craniata</taxon>
        <taxon>Vertebrata</taxon>
        <taxon>Euteleostomi</taxon>
        <taxon>Amphibia</taxon>
        <taxon>Batrachia</taxon>
        <taxon>Anura</taxon>
        <taxon>Pelobatoidea</taxon>
        <taxon>Pelobatidae</taxon>
        <taxon>Pelobates</taxon>
    </lineage>
</organism>
<evidence type="ECO:0000256" key="5">
    <source>
        <dbReference type="ARBA" id="ARBA00022723"/>
    </source>
</evidence>
<keyword evidence="3" id="KW-0808">Transferase</keyword>
<sequence>MAGNLEKFQSPGRGNGLRAVRSLCPGVTVFKAEPYVYTVCHGKQYRAACHHCLRRGTKLLRCSQCKFARYCDVRCQKAAWEGHKRECMCLKCVLPNIPTDSVRLVGRIIFKLLQSPDCDSEELYSLSDLQSHIKELSEEMKDGLGQLVTTLELYLKNQIQDSSQLPPGCGIIELFGKVTCNSFTISDGEMQDVAVGLYPSMSLLNHSCDPNCVIVFEGRCLLLRTVKEIPKGEELTISYIDVMMPTHQRQSQLQRQYCFTCDCHQCLSRDKAEDMLAGDEQSSKKMESSLARIKGLQYQESEEKEVLGMCKALLNSSQLPDRNIHQLKVLDCALDMCINLGLWEEALSFGLRTLQPYSLYYSNYHPVRVIQIMKVGKLQHYLGMFPEAMETLKQAFDIMKVTHGDDHSIMKDLRELLGDCASSMNAT</sequence>
<evidence type="ECO:0000256" key="4">
    <source>
        <dbReference type="ARBA" id="ARBA00022691"/>
    </source>
</evidence>
<dbReference type="Gene3D" id="1.10.220.160">
    <property type="match status" value="1"/>
</dbReference>
<dbReference type="InterPro" id="IPR001214">
    <property type="entry name" value="SET_dom"/>
</dbReference>
<dbReference type="AlphaFoldDB" id="A0AAD1RE23"/>
<dbReference type="Proteomes" id="UP001295444">
    <property type="component" value="Chromosome 02"/>
</dbReference>
<dbReference type="Pfam" id="PF00856">
    <property type="entry name" value="SET"/>
    <property type="match status" value="1"/>
</dbReference>
<gene>
    <name evidence="12" type="ORF">PECUL_23A021237</name>
</gene>
<dbReference type="PROSITE" id="PS01360">
    <property type="entry name" value="ZF_MYND_1"/>
    <property type="match status" value="1"/>
</dbReference>
<keyword evidence="4" id="KW-0949">S-adenosyl-L-methionine</keyword>
<dbReference type="EC" id="2.1.1.354" evidence="1"/>
<dbReference type="PROSITE" id="PS50280">
    <property type="entry name" value="SET"/>
    <property type="match status" value="1"/>
</dbReference>
<dbReference type="Gene3D" id="1.25.40.10">
    <property type="entry name" value="Tetratricopeptide repeat domain"/>
    <property type="match status" value="1"/>
</dbReference>
<evidence type="ECO:0000256" key="2">
    <source>
        <dbReference type="ARBA" id="ARBA00022603"/>
    </source>
</evidence>
<keyword evidence="5" id="KW-0479">Metal-binding</keyword>
<proteinExistence type="predicted"/>
<dbReference type="GO" id="GO:0005634">
    <property type="term" value="C:nucleus"/>
    <property type="evidence" value="ECO:0007669"/>
    <property type="project" value="TreeGrafter"/>
</dbReference>
<keyword evidence="7" id="KW-0862">Zinc</keyword>
<evidence type="ECO:0000256" key="3">
    <source>
        <dbReference type="ARBA" id="ARBA00022679"/>
    </source>
</evidence>
<protein>
    <recommendedName>
        <fullName evidence="1">[histone H3]-lysine(4) N-trimethyltransferase</fullName>
        <ecNumber evidence="1">2.1.1.354</ecNumber>
    </recommendedName>
</protein>
<dbReference type="InterPro" id="IPR002893">
    <property type="entry name" value="Znf_MYND"/>
</dbReference>
<dbReference type="GO" id="GO:0032259">
    <property type="term" value="P:methylation"/>
    <property type="evidence" value="ECO:0007669"/>
    <property type="project" value="UniProtKB-KW"/>
</dbReference>
<evidence type="ECO:0000256" key="1">
    <source>
        <dbReference type="ARBA" id="ARBA00012182"/>
    </source>
</evidence>
<dbReference type="SUPFAM" id="SSF82199">
    <property type="entry name" value="SET domain"/>
    <property type="match status" value="1"/>
</dbReference>
<dbReference type="PROSITE" id="PS50865">
    <property type="entry name" value="ZF_MYND_2"/>
    <property type="match status" value="1"/>
</dbReference>
<keyword evidence="2" id="KW-0489">Methyltransferase</keyword>
<dbReference type="CDD" id="cd19203">
    <property type="entry name" value="SET_SMYD3"/>
    <property type="match status" value="1"/>
</dbReference>
<dbReference type="InterPro" id="IPR011990">
    <property type="entry name" value="TPR-like_helical_dom_sf"/>
</dbReference>
<comment type="catalytic activity">
    <reaction evidence="8">
        <text>L-lysyl(4)-[histone H3] + 3 S-adenosyl-L-methionine = N(6),N(6),N(6)-trimethyl-L-lysyl(4)-[histone H3] + 3 S-adenosyl-L-homocysteine + 3 H(+)</text>
        <dbReference type="Rhea" id="RHEA:60260"/>
        <dbReference type="Rhea" id="RHEA-COMP:15537"/>
        <dbReference type="Rhea" id="RHEA-COMP:15547"/>
        <dbReference type="ChEBI" id="CHEBI:15378"/>
        <dbReference type="ChEBI" id="CHEBI:29969"/>
        <dbReference type="ChEBI" id="CHEBI:57856"/>
        <dbReference type="ChEBI" id="CHEBI:59789"/>
        <dbReference type="ChEBI" id="CHEBI:61961"/>
        <dbReference type="EC" id="2.1.1.354"/>
    </reaction>
</comment>
<evidence type="ECO:0000256" key="9">
    <source>
        <dbReference type="PROSITE-ProRule" id="PRU00134"/>
    </source>
</evidence>
<dbReference type="InterPro" id="IPR044420">
    <property type="entry name" value="SMYD3_SET"/>
</dbReference>
<evidence type="ECO:0000313" key="13">
    <source>
        <dbReference type="Proteomes" id="UP001295444"/>
    </source>
</evidence>
<accession>A0AAD1RE23</accession>
<evidence type="ECO:0000313" key="12">
    <source>
        <dbReference type="EMBL" id="CAH2249964.1"/>
    </source>
</evidence>
<dbReference type="EMBL" id="OW240913">
    <property type="protein sequence ID" value="CAH2249964.1"/>
    <property type="molecule type" value="Genomic_DNA"/>
</dbReference>
<dbReference type="InterPro" id="IPR050869">
    <property type="entry name" value="H3K4_H4K5_MeTrfase"/>
</dbReference>
<dbReference type="Gene3D" id="6.10.140.2220">
    <property type="match status" value="1"/>
</dbReference>
<dbReference type="Gene3D" id="1.25.40.970">
    <property type="match status" value="1"/>
</dbReference>
<feature type="domain" description="MYND-type" evidence="11">
    <location>
        <begin position="49"/>
        <end position="87"/>
    </location>
</feature>
<reference evidence="12" key="1">
    <citation type="submission" date="2022-03" db="EMBL/GenBank/DDBJ databases">
        <authorList>
            <person name="Alioto T."/>
            <person name="Alioto T."/>
            <person name="Gomez Garrido J."/>
        </authorList>
    </citation>
    <scope>NUCLEOTIDE SEQUENCE</scope>
</reference>
<name>A0AAD1RE23_PELCU</name>
<evidence type="ECO:0000256" key="6">
    <source>
        <dbReference type="ARBA" id="ARBA00022771"/>
    </source>
</evidence>
<dbReference type="InterPro" id="IPR046341">
    <property type="entry name" value="SET_dom_sf"/>
</dbReference>
<dbReference type="Pfam" id="PF01753">
    <property type="entry name" value="zf-MYND"/>
    <property type="match status" value="1"/>
</dbReference>
<evidence type="ECO:0000259" key="11">
    <source>
        <dbReference type="PROSITE" id="PS50865"/>
    </source>
</evidence>
<dbReference type="PANTHER" id="PTHR12197">
    <property type="entry name" value="HISTONE-LYSINE N-METHYLTRANSFERASE SMYD"/>
    <property type="match status" value="1"/>
</dbReference>
<dbReference type="SMART" id="SM00317">
    <property type="entry name" value="SET"/>
    <property type="match status" value="1"/>
</dbReference>
<dbReference type="Gene3D" id="2.170.270.10">
    <property type="entry name" value="SET domain"/>
    <property type="match status" value="1"/>
</dbReference>
<feature type="domain" description="SET" evidence="10">
    <location>
        <begin position="3"/>
        <end position="240"/>
    </location>
</feature>
<evidence type="ECO:0000259" key="10">
    <source>
        <dbReference type="PROSITE" id="PS50280"/>
    </source>
</evidence>
<evidence type="ECO:0000256" key="8">
    <source>
        <dbReference type="ARBA" id="ARBA00047571"/>
    </source>
</evidence>
<keyword evidence="6 9" id="KW-0863">Zinc-finger</keyword>
<dbReference type="FunFam" id="2.170.270.10:FF:000013">
    <property type="entry name" value="Histone-lysine N-methyltransferase SMYD1 isoform 1"/>
    <property type="match status" value="1"/>
</dbReference>